<dbReference type="InterPro" id="IPR009097">
    <property type="entry name" value="Cyclic_Pdiesterase"/>
</dbReference>
<evidence type="ECO:0008006" key="3">
    <source>
        <dbReference type="Google" id="ProtNLM"/>
    </source>
</evidence>
<dbReference type="Gene3D" id="3.90.1140.10">
    <property type="entry name" value="Cyclic phosphodiesterase"/>
    <property type="match status" value="1"/>
</dbReference>
<dbReference type="SUPFAM" id="SSF55144">
    <property type="entry name" value="LigT-like"/>
    <property type="match status" value="1"/>
</dbReference>
<name>A0A6G7YDT0_9ACTN</name>
<dbReference type="EMBL" id="CP049866">
    <property type="protein sequence ID" value="QIK74955.1"/>
    <property type="molecule type" value="Genomic_DNA"/>
</dbReference>
<proteinExistence type="predicted"/>
<accession>A0A6G7YDT0</accession>
<dbReference type="Proteomes" id="UP000502035">
    <property type="component" value="Chromosome"/>
</dbReference>
<keyword evidence="2" id="KW-1185">Reference proteome</keyword>
<protein>
    <recommendedName>
        <fullName evidence="3">2'-5' RNA ligase family protein</fullName>
    </recommendedName>
</protein>
<organism evidence="1 2">
    <name type="scientific">Nocardioides piscis</name>
    <dbReference type="NCBI Taxonomy" id="2714938"/>
    <lineage>
        <taxon>Bacteria</taxon>
        <taxon>Bacillati</taxon>
        <taxon>Actinomycetota</taxon>
        <taxon>Actinomycetes</taxon>
        <taxon>Propionibacteriales</taxon>
        <taxon>Nocardioidaceae</taxon>
        <taxon>Nocardioides</taxon>
    </lineage>
</organism>
<gene>
    <name evidence="1" type="ORF">G7071_05430</name>
</gene>
<reference evidence="1 2" key="1">
    <citation type="submission" date="2020-03" db="EMBL/GenBank/DDBJ databases">
        <title>Nocardioides sp. nov., isolated from fish.</title>
        <authorList>
            <person name="Hyun D.-W."/>
            <person name="Bae J.-W."/>
        </authorList>
    </citation>
    <scope>NUCLEOTIDE SEQUENCE [LARGE SCALE GENOMIC DNA]</scope>
    <source>
        <strain evidence="1 2">HDW12A</strain>
    </source>
</reference>
<dbReference type="RefSeq" id="WP_166315877.1">
    <property type="nucleotide sequence ID" value="NZ_CP049866.1"/>
</dbReference>
<dbReference type="KEGG" id="npi:G7071_05430"/>
<dbReference type="AlphaFoldDB" id="A0A6G7YDT0"/>
<evidence type="ECO:0000313" key="1">
    <source>
        <dbReference type="EMBL" id="QIK74955.1"/>
    </source>
</evidence>
<sequence length="214" mass="23533">MQLQAVIVPPSSVLDDAFTAAQTIHLKPGAPDVGVERGSVLQRLRKRQVDPEPTVTPLTLVGSGTAFVRLGRFGNVTIADSLHLAQALMAAAATWPSPVVHVNELDIELTDTKLFVKAKLGGETDGLRSIFGQFHEAAKRERFFLDRRSFRPEFDLASLDLPDDPTFLERLEWDADDHQGPEWRATHISLLKVLFGDDGQTYEEIAQVPLGAPS</sequence>
<evidence type="ECO:0000313" key="2">
    <source>
        <dbReference type="Proteomes" id="UP000502035"/>
    </source>
</evidence>